<reference evidence="2" key="1">
    <citation type="submission" date="2005-05" db="EMBL/GenBank/DDBJ databases">
        <authorList>
            <person name="Town C.D."/>
        </authorList>
    </citation>
    <scope>NUCLEOTIDE SEQUENCE</scope>
</reference>
<organism evidence="2">
    <name type="scientific">Medicago truncatula</name>
    <name type="common">Barrel medic</name>
    <name type="synonym">Medicago tribuloides</name>
    <dbReference type="NCBI Taxonomy" id="3880"/>
    <lineage>
        <taxon>Eukaryota</taxon>
        <taxon>Viridiplantae</taxon>
        <taxon>Streptophyta</taxon>
        <taxon>Embryophyta</taxon>
        <taxon>Tracheophyta</taxon>
        <taxon>Spermatophyta</taxon>
        <taxon>Magnoliopsida</taxon>
        <taxon>eudicotyledons</taxon>
        <taxon>Gunneridae</taxon>
        <taxon>Pentapetalae</taxon>
        <taxon>rosids</taxon>
        <taxon>fabids</taxon>
        <taxon>Fabales</taxon>
        <taxon>Fabaceae</taxon>
        <taxon>Papilionoideae</taxon>
        <taxon>50 kb inversion clade</taxon>
        <taxon>NPAAA clade</taxon>
        <taxon>Hologalegina</taxon>
        <taxon>IRL clade</taxon>
        <taxon>Trifolieae</taxon>
        <taxon>Medicago</taxon>
    </lineage>
</organism>
<dbReference type="EMBL" id="AC157375">
    <property type="protein sequence ID" value="ABN08453.1"/>
    <property type="molecule type" value="Genomic_DNA"/>
</dbReference>
<reference evidence="2" key="2">
    <citation type="submission" date="2007-03" db="EMBL/GenBank/DDBJ databases">
        <authorList>
            <consortium name="The International Medicago Genome Annotation Group"/>
        </authorList>
    </citation>
    <scope>NUCLEOTIDE SEQUENCE</scope>
</reference>
<gene>
    <name evidence="2" type="ORF">MtrDRAFT_AC157375g2v1</name>
</gene>
<sequence>MEGGGDKYIGGEERRGGCSGGQRKKMGREEEDTSNRKGMSIYTVVHDGKTLSPKNINKNWFSLVSKILSLLGYTSPVIFEMNLTCSVTPDYDS</sequence>
<feature type="region of interest" description="Disordered" evidence="1">
    <location>
        <begin position="1"/>
        <end position="35"/>
    </location>
</feature>
<accession>A2Q4A3</accession>
<name>A2Q4A3_MEDTR</name>
<evidence type="ECO:0000313" key="2">
    <source>
        <dbReference type="EMBL" id="ABN08453.1"/>
    </source>
</evidence>
<proteinExistence type="predicted"/>
<evidence type="ECO:0000256" key="1">
    <source>
        <dbReference type="SAM" id="MobiDB-lite"/>
    </source>
</evidence>
<dbReference type="AlphaFoldDB" id="A2Q4A3"/>
<protein>
    <submittedName>
        <fullName evidence="2">Uncharacterized protein</fullName>
    </submittedName>
</protein>